<dbReference type="PIRSF" id="PIRSF003101">
    <property type="entry name" value="FtsA"/>
    <property type="match status" value="1"/>
</dbReference>
<evidence type="ECO:0000256" key="1">
    <source>
        <dbReference type="ARBA" id="ARBA00022475"/>
    </source>
</evidence>
<comment type="similarity">
    <text evidence="5 6">Belongs to the FtsA/MreB family.</text>
</comment>
<dbReference type="GO" id="GO:0032153">
    <property type="term" value="C:cell division site"/>
    <property type="evidence" value="ECO:0007669"/>
    <property type="project" value="UniProtKB-UniRule"/>
</dbReference>
<feature type="domain" description="SHS2" evidence="7">
    <location>
        <begin position="6"/>
        <end position="194"/>
    </location>
</feature>
<dbReference type="PANTHER" id="PTHR32432:SF4">
    <property type="entry name" value="CELL DIVISION PROTEIN FTSA"/>
    <property type="match status" value="1"/>
</dbReference>
<dbReference type="GO" id="GO:0043093">
    <property type="term" value="P:FtsZ-dependent cytokinesis"/>
    <property type="evidence" value="ECO:0007669"/>
    <property type="project" value="UniProtKB-UniRule"/>
</dbReference>
<dbReference type="Proteomes" id="UP000430692">
    <property type="component" value="Unassembled WGS sequence"/>
</dbReference>
<keyword evidence="1 5" id="KW-1003">Cell membrane</keyword>
<dbReference type="RefSeq" id="WP_160800790.1">
    <property type="nucleotide sequence ID" value="NZ_WUUL01000003.1"/>
</dbReference>
<comment type="caution">
    <text evidence="8">The sequence shown here is derived from an EMBL/GenBank/DDBJ whole genome shotgun (WGS) entry which is preliminary data.</text>
</comment>
<evidence type="ECO:0000256" key="4">
    <source>
        <dbReference type="ARBA" id="ARBA00023306"/>
    </source>
</evidence>
<evidence type="ECO:0000313" key="9">
    <source>
        <dbReference type="Proteomes" id="UP000430692"/>
    </source>
</evidence>
<dbReference type="EMBL" id="WUUL01000003">
    <property type="protein sequence ID" value="MXQ53444.1"/>
    <property type="molecule type" value="Genomic_DNA"/>
</dbReference>
<dbReference type="InterPro" id="IPR050696">
    <property type="entry name" value="FtsA/MreB"/>
</dbReference>
<evidence type="ECO:0000259" key="7">
    <source>
        <dbReference type="SMART" id="SM00842"/>
    </source>
</evidence>
<evidence type="ECO:0000256" key="3">
    <source>
        <dbReference type="ARBA" id="ARBA00023136"/>
    </source>
</evidence>
<evidence type="ECO:0000256" key="2">
    <source>
        <dbReference type="ARBA" id="ARBA00022618"/>
    </source>
</evidence>
<dbReference type="HAMAP" id="MF_02033">
    <property type="entry name" value="FtsA"/>
    <property type="match status" value="1"/>
</dbReference>
<dbReference type="InterPro" id="IPR020823">
    <property type="entry name" value="Cell_div_FtsA"/>
</dbReference>
<dbReference type="CDD" id="cd24048">
    <property type="entry name" value="ASKHA_NBD_FtsA"/>
    <property type="match status" value="1"/>
</dbReference>
<comment type="subcellular location">
    <subcellularLocation>
        <location evidence="5">Cell membrane</location>
        <topology evidence="5">Peripheral membrane protein</topology>
        <orientation evidence="5">Cytoplasmic side</orientation>
    </subcellularLocation>
    <text evidence="5">Localizes to the Z ring in an FtsZ-dependent manner. Targeted to the membrane through a conserved C-terminal amphipathic helix.</text>
</comment>
<proteinExistence type="inferred from homology"/>
<comment type="function">
    <text evidence="5 6">Cell division protein that is involved in the assembly of the Z ring. May serve as a membrane anchor for the Z ring.</text>
</comment>
<protein>
    <recommendedName>
        <fullName evidence="5 6">Cell division protein FtsA</fullName>
    </recommendedName>
</protein>
<sequence length="411" mass="44376">MSNGYLATLDIGSSQVRVCVAELTKNGTFPIVGVGTAMSSGIKKGAIIDIEQAAGAIRSAIEQAEQMVGIEITNVYVGLSGNHISIQHSHGVVATLNQDREIGAEDVERVLQASKVIALPPERVIIEVVSKQFIVDGIPEIRDPIGMVGVRLEVEAMIITGSKTVVHNVYRCIEKASLHMAGFVFLPLSISEFTLTADEKTLGVVLADIGSGTIKLAFYAQGNLAGTAVIPMGGEYITTDLVYVLQTQKEVAEELKCKHGIAVKAHADKRESIPIQMMAGKERYSSQLELAQIMEPRIMEIFQLINQQVKAMGFSHEPAGGYVLVGGVTETPYLLDAAKSQLGQGVRIARSKETGISSPAFLASVSMIHHLAKQGSVLINKPARIETVPRKKEKKQVSAFQRMKSWLSEFI</sequence>
<gene>
    <name evidence="5 8" type="primary">ftsA</name>
    <name evidence="8" type="ORF">GSM42_06815</name>
</gene>
<dbReference type="SMART" id="SM00842">
    <property type="entry name" value="FtsA"/>
    <property type="match status" value="1"/>
</dbReference>
<reference evidence="8 9" key="1">
    <citation type="submission" date="2019-12" db="EMBL/GenBank/DDBJ databases">
        <title>Whole-genome analyses of novel actinobacteria.</title>
        <authorList>
            <person name="Sahin N."/>
            <person name="Saygin H."/>
        </authorList>
    </citation>
    <scope>NUCLEOTIDE SEQUENCE [LARGE SCALE GENOMIC DNA]</scope>
    <source>
        <strain evidence="8 9">KC615</strain>
    </source>
</reference>
<dbReference type="PANTHER" id="PTHR32432">
    <property type="entry name" value="CELL DIVISION PROTEIN FTSA-RELATED"/>
    <property type="match status" value="1"/>
</dbReference>
<dbReference type="AlphaFoldDB" id="A0A6I4VYA3"/>
<dbReference type="InterPro" id="IPR043129">
    <property type="entry name" value="ATPase_NBD"/>
</dbReference>
<evidence type="ECO:0000313" key="8">
    <source>
        <dbReference type="EMBL" id="MXQ53444.1"/>
    </source>
</evidence>
<keyword evidence="2 5" id="KW-0132">Cell division</keyword>
<accession>A0A6I4VYA3</accession>
<organism evidence="8 9">
    <name type="scientific">Shimazuella alba</name>
    <dbReference type="NCBI Taxonomy" id="2690964"/>
    <lineage>
        <taxon>Bacteria</taxon>
        <taxon>Bacillati</taxon>
        <taxon>Bacillota</taxon>
        <taxon>Bacilli</taxon>
        <taxon>Bacillales</taxon>
        <taxon>Thermoactinomycetaceae</taxon>
        <taxon>Shimazuella</taxon>
    </lineage>
</organism>
<keyword evidence="9" id="KW-1185">Reference proteome</keyword>
<comment type="subunit">
    <text evidence="5">Self-interacts. Interacts with FtsZ.</text>
</comment>
<name>A0A6I4VYA3_9BACL</name>
<dbReference type="NCBIfam" id="TIGR01174">
    <property type="entry name" value="ftsA"/>
    <property type="match status" value="1"/>
</dbReference>
<dbReference type="SUPFAM" id="SSF53067">
    <property type="entry name" value="Actin-like ATPase domain"/>
    <property type="match status" value="2"/>
</dbReference>
<dbReference type="GO" id="GO:0009898">
    <property type="term" value="C:cytoplasmic side of plasma membrane"/>
    <property type="evidence" value="ECO:0007669"/>
    <property type="project" value="UniProtKB-UniRule"/>
</dbReference>
<dbReference type="Pfam" id="PF14450">
    <property type="entry name" value="FtsA"/>
    <property type="match status" value="1"/>
</dbReference>
<keyword evidence="3 5" id="KW-0472">Membrane</keyword>
<keyword evidence="4 5" id="KW-0131">Cell cycle</keyword>
<dbReference type="Gene3D" id="3.30.420.40">
    <property type="match status" value="2"/>
</dbReference>
<dbReference type="InterPro" id="IPR003494">
    <property type="entry name" value="SHS2_FtsA"/>
</dbReference>
<dbReference type="Pfam" id="PF02491">
    <property type="entry name" value="SHS2_FTSA"/>
    <property type="match status" value="1"/>
</dbReference>
<evidence type="ECO:0000256" key="6">
    <source>
        <dbReference type="PIRNR" id="PIRNR003101"/>
    </source>
</evidence>
<evidence type="ECO:0000256" key="5">
    <source>
        <dbReference type="HAMAP-Rule" id="MF_02033"/>
    </source>
</evidence>